<dbReference type="GO" id="GO:0003700">
    <property type="term" value="F:DNA-binding transcription factor activity"/>
    <property type="evidence" value="ECO:0007669"/>
    <property type="project" value="TreeGrafter"/>
</dbReference>
<keyword evidence="6" id="KW-1185">Reference proteome</keyword>
<dbReference type="SUPFAM" id="SSF53822">
    <property type="entry name" value="Periplasmic binding protein-like I"/>
    <property type="match status" value="1"/>
</dbReference>
<keyword evidence="3" id="KW-0804">Transcription</keyword>
<dbReference type="PANTHER" id="PTHR30146">
    <property type="entry name" value="LACI-RELATED TRANSCRIPTIONAL REPRESSOR"/>
    <property type="match status" value="1"/>
</dbReference>
<dbReference type="RefSeq" id="WP_114297990.1">
    <property type="nucleotide sequence ID" value="NZ_QPJT01000012.1"/>
</dbReference>
<dbReference type="InterPro" id="IPR046335">
    <property type="entry name" value="LacI/GalR-like_sensor"/>
</dbReference>
<dbReference type="Pfam" id="PF00356">
    <property type="entry name" value="LacI"/>
    <property type="match status" value="1"/>
</dbReference>
<dbReference type="InterPro" id="IPR010982">
    <property type="entry name" value="Lambda_DNA-bd_dom_sf"/>
</dbReference>
<dbReference type="SUPFAM" id="SSF47413">
    <property type="entry name" value="lambda repressor-like DNA-binding domains"/>
    <property type="match status" value="1"/>
</dbReference>
<accession>A0A369B3I6</accession>
<dbReference type="PRINTS" id="PR00036">
    <property type="entry name" value="HTHLACI"/>
</dbReference>
<dbReference type="CDD" id="cd06284">
    <property type="entry name" value="PBP1_LacI-like"/>
    <property type="match status" value="1"/>
</dbReference>
<dbReference type="EMBL" id="QPJT01000012">
    <property type="protein sequence ID" value="RCX16063.1"/>
    <property type="molecule type" value="Genomic_DNA"/>
</dbReference>
<keyword evidence="1" id="KW-0805">Transcription regulation</keyword>
<keyword evidence="2" id="KW-0238">DNA-binding</keyword>
<evidence type="ECO:0000313" key="5">
    <source>
        <dbReference type="EMBL" id="RCX16063.1"/>
    </source>
</evidence>
<feature type="domain" description="HTH lacI-type" evidence="4">
    <location>
        <begin position="2"/>
        <end position="56"/>
    </location>
</feature>
<dbReference type="InterPro" id="IPR000843">
    <property type="entry name" value="HTH_LacI"/>
</dbReference>
<dbReference type="PROSITE" id="PS00356">
    <property type="entry name" value="HTH_LACI_1"/>
    <property type="match status" value="1"/>
</dbReference>
<dbReference type="OrthoDB" id="9784962at2"/>
<name>A0A369B3I6_9FIRM</name>
<dbReference type="Proteomes" id="UP000253034">
    <property type="component" value="Unassembled WGS sequence"/>
</dbReference>
<sequence length="329" mass="36296">MVKIEDVAALAGVSVATVSRVLNNNYMVSKEKREKVLEAVKALNYQPNALGRNLRRAESKMVLVVCTAVIDEAMRGIQDVAKDLGYDVILSYSDRTGGMNSIKFLENGLVGGVIFLNMLFKDEELINISKQYPVVQCGEYVDIPNSYLVAVNDGKATYDMTKHVIELGKKRIAFVACEGYGENPHFSRDRERGYKLALADFGLPHYPELRRSGDFSIESGIAAAKEYLKMDHKPDAVICAQDNIAFGCLNTFKNAGLSVPGDIAVTGFDNIEISEVSDPSITTIAQPFYEIGRETMKMLVSLMKGEISVGRHLFIDYQLIVRGSTVGKK</sequence>
<dbReference type="AlphaFoldDB" id="A0A369B3I6"/>
<evidence type="ECO:0000256" key="1">
    <source>
        <dbReference type="ARBA" id="ARBA00023015"/>
    </source>
</evidence>
<organism evidence="5 6">
    <name type="scientific">Anaerobacterium chartisolvens</name>
    <dbReference type="NCBI Taxonomy" id="1297424"/>
    <lineage>
        <taxon>Bacteria</taxon>
        <taxon>Bacillati</taxon>
        <taxon>Bacillota</taxon>
        <taxon>Clostridia</taxon>
        <taxon>Eubacteriales</taxon>
        <taxon>Oscillospiraceae</taxon>
        <taxon>Anaerobacterium</taxon>
    </lineage>
</organism>
<dbReference type="CDD" id="cd01392">
    <property type="entry name" value="HTH_LacI"/>
    <property type="match status" value="1"/>
</dbReference>
<evidence type="ECO:0000313" key="6">
    <source>
        <dbReference type="Proteomes" id="UP000253034"/>
    </source>
</evidence>
<dbReference type="Gene3D" id="1.10.260.40">
    <property type="entry name" value="lambda repressor-like DNA-binding domains"/>
    <property type="match status" value="1"/>
</dbReference>
<dbReference type="Gene3D" id="3.40.50.2300">
    <property type="match status" value="2"/>
</dbReference>
<dbReference type="GO" id="GO:0000976">
    <property type="term" value="F:transcription cis-regulatory region binding"/>
    <property type="evidence" value="ECO:0007669"/>
    <property type="project" value="TreeGrafter"/>
</dbReference>
<evidence type="ECO:0000256" key="2">
    <source>
        <dbReference type="ARBA" id="ARBA00023125"/>
    </source>
</evidence>
<evidence type="ECO:0000256" key="3">
    <source>
        <dbReference type="ARBA" id="ARBA00023163"/>
    </source>
</evidence>
<dbReference type="Pfam" id="PF13377">
    <property type="entry name" value="Peripla_BP_3"/>
    <property type="match status" value="1"/>
</dbReference>
<reference evidence="5 6" key="1">
    <citation type="submission" date="2018-07" db="EMBL/GenBank/DDBJ databases">
        <title>Genomic Encyclopedia of Type Strains, Phase IV (KMG-IV): sequencing the most valuable type-strain genomes for metagenomic binning, comparative biology and taxonomic classification.</title>
        <authorList>
            <person name="Goeker M."/>
        </authorList>
    </citation>
    <scope>NUCLEOTIDE SEQUENCE [LARGE SCALE GENOMIC DNA]</scope>
    <source>
        <strain evidence="5 6">DSM 27016</strain>
    </source>
</reference>
<protein>
    <submittedName>
        <fullName evidence="5">LacI family transcriptional regulator</fullName>
    </submittedName>
</protein>
<dbReference type="PROSITE" id="PS50932">
    <property type="entry name" value="HTH_LACI_2"/>
    <property type="match status" value="1"/>
</dbReference>
<dbReference type="PANTHER" id="PTHR30146:SF109">
    <property type="entry name" value="HTH-TYPE TRANSCRIPTIONAL REGULATOR GALS"/>
    <property type="match status" value="1"/>
</dbReference>
<gene>
    <name evidence="5" type="ORF">DFR58_11244</name>
</gene>
<evidence type="ECO:0000259" key="4">
    <source>
        <dbReference type="PROSITE" id="PS50932"/>
    </source>
</evidence>
<dbReference type="InterPro" id="IPR028082">
    <property type="entry name" value="Peripla_BP_I"/>
</dbReference>
<comment type="caution">
    <text evidence="5">The sequence shown here is derived from an EMBL/GenBank/DDBJ whole genome shotgun (WGS) entry which is preliminary data.</text>
</comment>
<proteinExistence type="predicted"/>
<dbReference type="SMART" id="SM00354">
    <property type="entry name" value="HTH_LACI"/>
    <property type="match status" value="1"/>
</dbReference>